<keyword evidence="1" id="KW-0812">Transmembrane</keyword>
<dbReference type="RefSeq" id="WP_406789767.1">
    <property type="nucleotide sequence ID" value="NZ_JBJIAA010000025.1"/>
</dbReference>
<proteinExistence type="predicted"/>
<evidence type="ECO:0000313" key="3">
    <source>
        <dbReference type="Proteomes" id="UP001623592"/>
    </source>
</evidence>
<reference evidence="2 3" key="1">
    <citation type="submission" date="2024-11" db="EMBL/GenBank/DDBJ databases">
        <authorList>
            <person name="Heng Y.C."/>
            <person name="Lim A.C.H."/>
            <person name="Lee J.K.Y."/>
            <person name="Kittelmann S."/>
        </authorList>
    </citation>
    <scope>NUCLEOTIDE SEQUENCE [LARGE SCALE GENOMIC DNA]</scope>
    <source>
        <strain evidence="2 3">WILCCON 0114</strain>
    </source>
</reference>
<feature type="transmembrane region" description="Helical" evidence="1">
    <location>
        <begin position="25"/>
        <end position="43"/>
    </location>
</feature>
<name>A0ABW8TKU5_9CLOT</name>
<organism evidence="2 3">
    <name type="scientific">Clostridium neuense</name>
    <dbReference type="NCBI Taxonomy" id="1728934"/>
    <lineage>
        <taxon>Bacteria</taxon>
        <taxon>Bacillati</taxon>
        <taxon>Bacillota</taxon>
        <taxon>Clostridia</taxon>
        <taxon>Eubacteriales</taxon>
        <taxon>Clostridiaceae</taxon>
        <taxon>Clostridium</taxon>
    </lineage>
</organism>
<gene>
    <name evidence="2" type="ORF">ACJDT4_22120</name>
</gene>
<feature type="transmembrane region" description="Helical" evidence="1">
    <location>
        <begin position="55"/>
        <end position="75"/>
    </location>
</feature>
<keyword evidence="1" id="KW-1133">Transmembrane helix</keyword>
<keyword evidence="3" id="KW-1185">Reference proteome</keyword>
<evidence type="ECO:0000256" key="1">
    <source>
        <dbReference type="SAM" id="Phobius"/>
    </source>
</evidence>
<dbReference type="Proteomes" id="UP001623592">
    <property type="component" value="Unassembled WGS sequence"/>
</dbReference>
<protein>
    <submittedName>
        <fullName evidence="2">Uncharacterized protein</fullName>
    </submittedName>
</protein>
<comment type="caution">
    <text evidence="2">The sequence shown here is derived from an EMBL/GenBank/DDBJ whole genome shotgun (WGS) entry which is preliminary data.</text>
</comment>
<keyword evidence="1" id="KW-0472">Membrane</keyword>
<evidence type="ECO:0000313" key="2">
    <source>
        <dbReference type="EMBL" id="MFL0253105.1"/>
    </source>
</evidence>
<sequence length="84" mass="9807">MDKKLFSFYKTASYSDGSWGRLYDYIKKAFAFIICNFVVVFGFSKLTDDNDKKLLLFLSFIIISLLIYIICEIVLERKLAKQAN</sequence>
<accession>A0ABW8TKU5</accession>
<dbReference type="EMBL" id="JBJIAA010000025">
    <property type="protein sequence ID" value="MFL0253105.1"/>
    <property type="molecule type" value="Genomic_DNA"/>
</dbReference>